<comment type="cofactor">
    <cofactor evidence="1 13">
        <name>Mg(2+)</name>
        <dbReference type="ChEBI" id="CHEBI:18420"/>
    </cofactor>
</comment>
<evidence type="ECO:0000256" key="8">
    <source>
        <dbReference type="ARBA" id="ARBA00025164"/>
    </source>
</evidence>
<feature type="binding site" evidence="13">
    <location>
        <position position="280"/>
    </location>
    <ligand>
        <name>Mg(2+)</name>
        <dbReference type="ChEBI" id="CHEBI:18420"/>
        <label>1</label>
    </ligand>
</feature>
<evidence type="ECO:0000256" key="7">
    <source>
        <dbReference type="ARBA" id="ARBA00022842"/>
    </source>
</evidence>
<evidence type="ECO:0000256" key="3">
    <source>
        <dbReference type="ARBA" id="ARBA00012453"/>
    </source>
</evidence>
<dbReference type="GO" id="GO:0046872">
    <property type="term" value="F:metal ion binding"/>
    <property type="evidence" value="ECO:0007669"/>
    <property type="project" value="UniProtKB-KW"/>
</dbReference>
<evidence type="ECO:0000256" key="5">
    <source>
        <dbReference type="ARBA" id="ARBA00022723"/>
    </source>
</evidence>
<dbReference type="EC" id="3.6.1.13" evidence="3"/>
<dbReference type="Gene3D" id="3.90.79.10">
    <property type="entry name" value="Nucleoside Triphosphate Pyrophosphohydrolase"/>
    <property type="match status" value="1"/>
</dbReference>
<evidence type="ECO:0000313" key="16">
    <source>
        <dbReference type="EMBL" id="GFE66657.1"/>
    </source>
</evidence>
<evidence type="ECO:0000256" key="13">
    <source>
        <dbReference type="PIRSR" id="PIRSR604385-2"/>
    </source>
</evidence>
<comment type="function">
    <text evidence="8">Acts on ADP-mannose and ADP-glucose as well as ADP-ribose. Prevents glycogen biosynthesis. The reaction catalyzed by this enzyme is a limiting step of the gluconeogenic process.</text>
</comment>
<evidence type="ECO:0000313" key="17">
    <source>
        <dbReference type="Proteomes" id="UP000436822"/>
    </source>
</evidence>
<protein>
    <recommendedName>
        <fullName evidence="4">ADP-ribose pyrophosphatase</fullName>
        <ecNumber evidence="3">3.6.1.13</ecNumber>
    </recommendedName>
    <alternativeName>
        <fullName evidence="9">ADP-ribose diphosphatase</fullName>
    </alternativeName>
    <alternativeName>
        <fullName evidence="11">ADP-ribose phosphohydrolase</fullName>
    </alternativeName>
    <alternativeName>
        <fullName evidence="10">Adenosine diphosphoribose pyrophosphatase</fullName>
    </alternativeName>
</protein>
<dbReference type="InterPro" id="IPR004385">
    <property type="entry name" value="NDP_pyrophosphatase"/>
</dbReference>
<feature type="binding site" evidence="13">
    <location>
        <position position="276"/>
    </location>
    <ligand>
        <name>Mg(2+)</name>
        <dbReference type="ChEBI" id="CHEBI:18420"/>
        <label>1</label>
    </ligand>
</feature>
<dbReference type="PROSITE" id="PS51462">
    <property type="entry name" value="NUDIX"/>
    <property type="match status" value="1"/>
</dbReference>
<evidence type="ECO:0000256" key="10">
    <source>
        <dbReference type="ARBA" id="ARBA00030308"/>
    </source>
</evidence>
<dbReference type="InterPro" id="IPR009288">
    <property type="entry name" value="AIG2-like_dom"/>
</dbReference>
<evidence type="ECO:0000256" key="4">
    <source>
        <dbReference type="ARBA" id="ARBA00013297"/>
    </source>
</evidence>
<dbReference type="Gene3D" id="3.10.490.10">
    <property type="entry name" value="Gamma-glutamyl cyclotransferase-like"/>
    <property type="match status" value="1"/>
</dbReference>
<evidence type="ECO:0000256" key="1">
    <source>
        <dbReference type="ARBA" id="ARBA00001946"/>
    </source>
</evidence>
<dbReference type="PANTHER" id="PTHR11839:SF5">
    <property type="entry name" value="ADP-RIBOSE PYROPHOSPHATASE"/>
    <property type="match status" value="1"/>
</dbReference>
<reference evidence="16 17" key="1">
    <citation type="submission" date="2019-12" db="EMBL/GenBank/DDBJ databases">
        <title>Litoreibacter badius sp. nov., a novel bacteriochlorophyll a-containing bacterium in the genus Litoreibacter.</title>
        <authorList>
            <person name="Kanamuro M."/>
            <person name="Takabe Y."/>
            <person name="Mori K."/>
            <person name="Takaichi S."/>
            <person name="Hanada S."/>
        </authorList>
    </citation>
    <scope>NUCLEOTIDE SEQUENCE [LARGE SCALE GENOMIC DNA]</scope>
    <source>
        <strain evidence="16 17">K6</strain>
    </source>
</reference>
<dbReference type="InterPro" id="IPR020084">
    <property type="entry name" value="NUDIX_hydrolase_CS"/>
</dbReference>
<dbReference type="Pfam" id="PF06094">
    <property type="entry name" value="GGACT"/>
    <property type="match status" value="1"/>
</dbReference>
<evidence type="ECO:0000256" key="14">
    <source>
        <dbReference type="PIRSR" id="PIRSR604385-3"/>
    </source>
</evidence>
<dbReference type="GO" id="GO:0047631">
    <property type="term" value="F:ADP-ribose diphosphatase activity"/>
    <property type="evidence" value="ECO:0007669"/>
    <property type="project" value="UniProtKB-EC"/>
</dbReference>
<name>A0A6N6JL35_9RHOB</name>
<dbReference type="AlphaFoldDB" id="A0A6N6JL35"/>
<dbReference type="Pfam" id="PF00293">
    <property type="entry name" value="NUDIX"/>
    <property type="match status" value="1"/>
</dbReference>
<dbReference type="InterPro" id="IPR013024">
    <property type="entry name" value="GGCT-like"/>
</dbReference>
<feature type="binding site" evidence="13">
    <location>
        <position position="329"/>
    </location>
    <ligand>
        <name>Mg(2+)</name>
        <dbReference type="ChEBI" id="CHEBI:18420"/>
        <label>1</label>
    </ligand>
</feature>
<keyword evidence="7 13" id="KW-0460">Magnesium</keyword>
<dbReference type="SUPFAM" id="SSF55811">
    <property type="entry name" value="Nudix"/>
    <property type="match status" value="1"/>
</dbReference>
<keyword evidence="6" id="KW-0378">Hydrolase</keyword>
<dbReference type="GO" id="GO:0019144">
    <property type="term" value="F:ADP-sugar diphosphatase activity"/>
    <property type="evidence" value="ECO:0007669"/>
    <property type="project" value="TreeGrafter"/>
</dbReference>
<evidence type="ECO:0000259" key="15">
    <source>
        <dbReference type="PROSITE" id="PS51462"/>
    </source>
</evidence>
<dbReference type="InterPro" id="IPR036568">
    <property type="entry name" value="GGCT-like_sf"/>
</dbReference>
<dbReference type="CDD" id="cd06661">
    <property type="entry name" value="GGCT_like"/>
    <property type="match status" value="1"/>
</dbReference>
<dbReference type="InterPro" id="IPR000086">
    <property type="entry name" value="NUDIX_hydrolase_dom"/>
</dbReference>
<dbReference type="InterPro" id="IPR015797">
    <property type="entry name" value="NUDIX_hydrolase-like_dom_sf"/>
</dbReference>
<organism evidence="16 17">
    <name type="scientific">Litoreibacter roseus</name>
    <dbReference type="NCBI Taxonomy" id="2601869"/>
    <lineage>
        <taxon>Bacteria</taxon>
        <taxon>Pseudomonadati</taxon>
        <taxon>Pseudomonadota</taxon>
        <taxon>Alphaproteobacteria</taxon>
        <taxon>Rhodobacterales</taxon>
        <taxon>Roseobacteraceae</taxon>
        <taxon>Litoreibacter</taxon>
    </lineage>
</organism>
<dbReference type="SUPFAM" id="SSF110857">
    <property type="entry name" value="Gamma-glutamyl cyclotransferase-like"/>
    <property type="match status" value="1"/>
</dbReference>
<dbReference type="PROSITE" id="PS00893">
    <property type="entry name" value="NUDIX_BOX"/>
    <property type="match status" value="1"/>
</dbReference>
<evidence type="ECO:0000256" key="12">
    <source>
        <dbReference type="ARBA" id="ARBA00049546"/>
    </source>
</evidence>
<evidence type="ECO:0000256" key="2">
    <source>
        <dbReference type="ARBA" id="ARBA00007482"/>
    </source>
</evidence>
<comment type="catalytic activity">
    <reaction evidence="12">
        <text>ADP-D-ribose + H2O = D-ribose 5-phosphate + AMP + 2 H(+)</text>
        <dbReference type="Rhea" id="RHEA:10412"/>
        <dbReference type="ChEBI" id="CHEBI:15377"/>
        <dbReference type="ChEBI" id="CHEBI:15378"/>
        <dbReference type="ChEBI" id="CHEBI:57967"/>
        <dbReference type="ChEBI" id="CHEBI:78346"/>
        <dbReference type="ChEBI" id="CHEBI:456215"/>
        <dbReference type="EC" id="3.6.1.13"/>
    </reaction>
</comment>
<dbReference type="NCBIfam" id="TIGR00052">
    <property type="entry name" value="nudix-type nucleoside diphosphatase, YffH/AdpP family"/>
    <property type="match status" value="1"/>
</dbReference>
<dbReference type="OrthoDB" id="5292471at2"/>
<comment type="similarity">
    <text evidence="2">Belongs to the Nudix hydrolase family. NudF subfamily.</text>
</comment>
<keyword evidence="17" id="KW-1185">Reference proteome</keyword>
<feature type="domain" description="Nudix hydrolase" evidence="15">
    <location>
        <begin position="218"/>
        <end position="358"/>
    </location>
</feature>
<evidence type="ECO:0000256" key="11">
    <source>
        <dbReference type="ARBA" id="ARBA00033056"/>
    </source>
</evidence>
<dbReference type="GO" id="GO:0019693">
    <property type="term" value="P:ribose phosphate metabolic process"/>
    <property type="evidence" value="ECO:0007669"/>
    <property type="project" value="TreeGrafter"/>
</dbReference>
<dbReference type="GO" id="GO:0005829">
    <property type="term" value="C:cytosol"/>
    <property type="evidence" value="ECO:0007669"/>
    <property type="project" value="TreeGrafter"/>
</dbReference>
<gene>
    <name evidence="16" type="primary">trgB</name>
    <name evidence="16" type="ORF">KIN_37310</name>
</gene>
<proteinExistence type="inferred from homology"/>
<evidence type="ECO:0000256" key="9">
    <source>
        <dbReference type="ARBA" id="ARBA00030162"/>
    </source>
</evidence>
<dbReference type="GO" id="GO:0006753">
    <property type="term" value="P:nucleoside phosphate metabolic process"/>
    <property type="evidence" value="ECO:0007669"/>
    <property type="project" value="TreeGrafter"/>
</dbReference>
<feature type="short sequence motif" description="Nudix box" evidence="14">
    <location>
        <begin position="261"/>
        <end position="283"/>
    </location>
</feature>
<dbReference type="RefSeq" id="WP_159809887.1">
    <property type="nucleotide sequence ID" value="NZ_BLJE01000005.1"/>
</dbReference>
<dbReference type="EMBL" id="BLJE01000005">
    <property type="protein sequence ID" value="GFE66657.1"/>
    <property type="molecule type" value="Genomic_DNA"/>
</dbReference>
<comment type="caution">
    <text evidence="16">The sequence shown here is derived from an EMBL/GenBank/DDBJ whole genome shotgun (WGS) entry which is preliminary data.</text>
</comment>
<keyword evidence="5 13" id="KW-0479">Metal-binding</keyword>
<accession>A0A6N6JL35</accession>
<dbReference type="PANTHER" id="PTHR11839">
    <property type="entry name" value="UDP/ADP-SUGAR PYROPHOSPHATASE"/>
    <property type="match status" value="1"/>
</dbReference>
<dbReference type="CDD" id="cd24155">
    <property type="entry name" value="NUDIX_ADPRase"/>
    <property type="match status" value="1"/>
</dbReference>
<dbReference type="Proteomes" id="UP000436822">
    <property type="component" value="Unassembled WGS sequence"/>
</dbReference>
<feature type="binding site" evidence="13">
    <location>
        <position position="260"/>
    </location>
    <ligand>
        <name>Mg(2+)</name>
        <dbReference type="ChEBI" id="CHEBI:18420"/>
        <label>1</label>
    </ligand>
</feature>
<evidence type="ECO:0000256" key="6">
    <source>
        <dbReference type="ARBA" id="ARBA00022801"/>
    </source>
</evidence>
<sequence>MTNLFLYGTLCDATLLKTVLGASPSYEPAHLPDHQTYWVAGQHFPMIVPREGAQADGMFLRGVSDAQLDRISFYEGPFAFDLQNCTVISDGRKYDARVYRATSDAWHPGEIWNLVDWQDRFGPVRREAAVEIMSYYGALNANEVASRMTVIETRAQARVNAVSKPSPIDLRSGLARDDVEIVDQRRIYSEFFALDELDVKYRHFDGGQSDLVERAVFIAADAVTVLPYDPVRDRVLLIEQFRASLVSRNDPVPWLLEAIAGRIDPYETPEAAARREAQEEAGIELGALHHMSSYYVSPGAATEYIVSYLGIADLPNDAAGFGGLETEAEDIRAMVVSYDQFMGALTSGEISNAPLVISALWLAQNRARLRAGTAG</sequence>